<dbReference type="Proteomes" id="UP000055136">
    <property type="component" value="Chromosome"/>
</dbReference>
<evidence type="ECO:0000313" key="4">
    <source>
        <dbReference type="Proteomes" id="UP000055136"/>
    </source>
</evidence>
<keyword evidence="3" id="KW-0255">Endonuclease</keyword>
<keyword evidence="4" id="KW-1185">Reference proteome</keyword>
<dbReference type="PROSITE" id="PS50164">
    <property type="entry name" value="GIY_YIG"/>
    <property type="match status" value="1"/>
</dbReference>
<dbReference type="CDD" id="cd10456">
    <property type="entry name" value="GIY-YIG_UPF0213"/>
    <property type="match status" value="1"/>
</dbReference>
<dbReference type="EMBL" id="CP013099">
    <property type="protein sequence ID" value="ALP54401.1"/>
    <property type="molecule type" value="Genomic_DNA"/>
</dbReference>
<reference evidence="3" key="1">
    <citation type="submission" date="2015-10" db="EMBL/GenBank/DDBJ databases">
        <title>Description of Candidatus Tenderia electrophaga gen. nov, sp. nov., an Uncultivated Electroautotroph from a Biocathode Enrichment.</title>
        <authorList>
            <person name="Eddie B.J."/>
            <person name="Malanoski A.P."/>
            <person name="Wang Z."/>
            <person name="Hall R.J."/>
            <person name="Oh S.D."/>
            <person name="Heiner C."/>
            <person name="Lin B."/>
            <person name="Strycharz-Glaven S.M."/>
        </authorList>
    </citation>
    <scope>NUCLEOTIDE SEQUENCE [LARGE SCALE GENOMIC DNA]</scope>
    <source>
        <strain evidence="3">NRL1</strain>
    </source>
</reference>
<keyword evidence="3" id="KW-0540">Nuclease</keyword>
<accession>A0A0S2TGZ4</accession>
<dbReference type="KEGG" id="tee:Tel_15290"/>
<evidence type="ECO:0000259" key="2">
    <source>
        <dbReference type="PROSITE" id="PS50164"/>
    </source>
</evidence>
<name>A0A0S2TGZ4_9GAMM</name>
<proteinExistence type="inferred from homology"/>
<dbReference type="SUPFAM" id="SSF82771">
    <property type="entry name" value="GIY-YIG endonuclease"/>
    <property type="match status" value="1"/>
</dbReference>
<keyword evidence="3" id="KW-0378">Hydrolase</keyword>
<dbReference type="InterPro" id="IPR050190">
    <property type="entry name" value="UPF0213_domain"/>
</dbReference>
<organism evidence="3 4">
    <name type="scientific">Candidatus Tenderia electrophaga</name>
    <dbReference type="NCBI Taxonomy" id="1748243"/>
    <lineage>
        <taxon>Bacteria</taxon>
        <taxon>Pseudomonadati</taxon>
        <taxon>Pseudomonadota</taxon>
        <taxon>Gammaproteobacteria</taxon>
        <taxon>Candidatus Tenderiales</taxon>
        <taxon>Candidatus Tenderiaceae</taxon>
        <taxon>Candidatus Tenderia</taxon>
    </lineage>
</organism>
<feature type="domain" description="GIY-YIG" evidence="2">
    <location>
        <begin position="2"/>
        <end position="85"/>
    </location>
</feature>
<protein>
    <submittedName>
        <fullName evidence="3">Endonuclease</fullName>
    </submittedName>
</protein>
<dbReference type="Pfam" id="PF01541">
    <property type="entry name" value="GIY-YIG"/>
    <property type="match status" value="1"/>
</dbReference>
<dbReference type="InterPro" id="IPR000305">
    <property type="entry name" value="GIY-YIG_endonuc"/>
</dbReference>
<dbReference type="PANTHER" id="PTHR34477:SF1">
    <property type="entry name" value="UPF0213 PROTEIN YHBQ"/>
    <property type="match status" value="1"/>
</dbReference>
<gene>
    <name evidence="3" type="ORF">Tel_15290</name>
</gene>
<dbReference type="AlphaFoldDB" id="A0A0S2TGZ4"/>
<evidence type="ECO:0000313" key="3">
    <source>
        <dbReference type="EMBL" id="ALP54401.1"/>
    </source>
</evidence>
<dbReference type="GO" id="GO:0004519">
    <property type="term" value="F:endonuclease activity"/>
    <property type="evidence" value="ECO:0007669"/>
    <property type="project" value="UniProtKB-KW"/>
</dbReference>
<evidence type="ECO:0000256" key="1">
    <source>
        <dbReference type="ARBA" id="ARBA00007435"/>
    </source>
</evidence>
<dbReference type="PANTHER" id="PTHR34477">
    <property type="entry name" value="UPF0213 PROTEIN YHBQ"/>
    <property type="match status" value="1"/>
</dbReference>
<comment type="similarity">
    <text evidence="1">Belongs to the UPF0213 family.</text>
</comment>
<dbReference type="Gene3D" id="3.40.1440.10">
    <property type="entry name" value="GIY-YIG endonuclease"/>
    <property type="match status" value="1"/>
</dbReference>
<dbReference type="STRING" id="1748243.Tel_15290"/>
<dbReference type="InterPro" id="IPR035901">
    <property type="entry name" value="GIY-YIG_endonuc_sf"/>
</dbReference>
<sequence length="97" mass="11029">MADWLVYIILCSDGTLYTGITNNIERRMQQHAAQQGAKYFRGRAPKQLVYIENGHDRSSASQREAEIKKLNRGAKLCLLKSDLNRLHTLTLPTQISV</sequence>